<proteinExistence type="predicted"/>
<dbReference type="RefSeq" id="WP_053951444.1">
    <property type="nucleotide sequence ID" value="NZ_CP010552.1"/>
</dbReference>
<keyword evidence="2" id="KW-0813">Transport</keyword>
<dbReference type="GO" id="GO:0030288">
    <property type="term" value="C:outer membrane-bounded periplasmic space"/>
    <property type="evidence" value="ECO:0007669"/>
    <property type="project" value="TreeGrafter"/>
</dbReference>
<dbReference type="AlphaFoldDB" id="A0A0M4NTN8"/>
<dbReference type="GO" id="GO:0044874">
    <property type="term" value="P:lipoprotein localization to outer membrane"/>
    <property type="evidence" value="ECO:0007669"/>
    <property type="project" value="TreeGrafter"/>
</dbReference>
<dbReference type="Pfam" id="PF03548">
    <property type="entry name" value="LolA"/>
    <property type="match status" value="1"/>
</dbReference>
<dbReference type="CDD" id="cd16325">
    <property type="entry name" value="LolA"/>
    <property type="match status" value="1"/>
</dbReference>
<evidence type="ECO:0000256" key="5">
    <source>
        <dbReference type="SAM" id="SignalP"/>
    </source>
</evidence>
<keyword evidence="3 5" id="KW-0732">Signal</keyword>
<evidence type="ECO:0000256" key="3">
    <source>
        <dbReference type="ARBA" id="ARBA00022729"/>
    </source>
</evidence>
<evidence type="ECO:0008006" key="8">
    <source>
        <dbReference type="Google" id="ProtNLM"/>
    </source>
</evidence>
<evidence type="ECO:0000313" key="7">
    <source>
        <dbReference type="Proteomes" id="UP000058020"/>
    </source>
</evidence>
<reference evidence="6 7" key="1">
    <citation type="journal article" date="2015" name="Genome Announc.">
        <title>Genome Sequence of 'Candidatus Thioglobus autotrophica' Strain EF1, a Chemoautotroph from the SUP05 Clade of Marine Gammaproteobacteria.</title>
        <authorList>
            <person name="Shah V."/>
            <person name="Morris R.M."/>
        </authorList>
    </citation>
    <scope>NUCLEOTIDE SEQUENCE [LARGE SCALE GENOMIC DNA]</scope>
    <source>
        <strain evidence="6 7">EF1</strain>
    </source>
</reference>
<feature type="chain" id="PRO_5005799174" description="Outer-membrane lipoprotein carrier protein" evidence="5">
    <location>
        <begin position="19"/>
        <end position="193"/>
    </location>
</feature>
<sequence length="193" mass="22154">MANFLGALALCFCSIAMANNEFEAFFSSLETLSADFTQQTYNDANTPISKTSGYLRFERPASFIWQTNSPIEQTLLLHNQELWLVDTELEQASQRAISELKGTPLYWLINRPEQLKNLPKYTHSKLGVNWYQTQQSNQLSFGFRNNSLHALRLTNTLGQNIQVVFSEMILNPNLEKNTFALDLTNDFDIIRSF</sequence>
<protein>
    <recommendedName>
        <fullName evidence="8">Outer-membrane lipoprotein carrier protein</fullName>
    </recommendedName>
</protein>
<dbReference type="InterPro" id="IPR004564">
    <property type="entry name" value="OM_lipoprot_carrier_LolA-like"/>
</dbReference>
<comment type="subunit">
    <text evidence="1">Monomer.</text>
</comment>
<evidence type="ECO:0000256" key="1">
    <source>
        <dbReference type="ARBA" id="ARBA00011245"/>
    </source>
</evidence>
<evidence type="ECO:0000256" key="2">
    <source>
        <dbReference type="ARBA" id="ARBA00022448"/>
    </source>
</evidence>
<dbReference type="STRING" id="1705394.SP60_04240"/>
<feature type="signal peptide" evidence="5">
    <location>
        <begin position="1"/>
        <end position="18"/>
    </location>
</feature>
<name>A0A0M4NTN8_9GAMM</name>
<dbReference type="Gene3D" id="2.50.20.10">
    <property type="entry name" value="Lipoprotein localisation LolA/LolB/LppX"/>
    <property type="match status" value="1"/>
</dbReference>
<evidence type="ECO:0000256" key="4">
    <source>
        <dbReference type="ARBA" id="ARBA00022927"/>
    </source>
</evidence>
<dbReference type="EMBL" id="CP010552">
    <property type="protein sequence ID" value="ALE52494.1"/>
    <property type="molecule type" value="Genomic_DNA"/>
</dbReference>
<evidence type="ECO:0000313" key="6">
    <source>
        <dbReference type="EMBL" id="ALE52494.1"/>
    </source>
</evidence>
<keyword evidence="4" id="KW-0653">Protein transport</keyword>
<dbReference type="InterPro" id="IPR029046">
    <property type="entry name" value="LolA/LolB/LppX"/>
</dbReference>
<dbReference type="GO" id="GO:0042953">
    <property type="term" value="P:lipoprotein transport"/>
    <property type="evidence" value="ECO:0007669"/>
    <property type="project" value="TreeGrafter"/>
</dbReference>
<keyword evidence="7" id="KW-1185">Reference proteome</keyword>
<dbReference type="KEGG" id="tho:SP60_04240"/>
<dbReference type="OrthoDB" id="9787361at2"/>
<dbReference type="PANTHER" id="PTHR35869:SF1">
    <property type="entry name" value="OUTER-MEMBRANE LIPOPROTEIN CARRIER PROTEIN"/>
    <property type="match status" value="1"/>
</dbReference>
<accession>A0A0M4NTN8</accession>
<organism evidence="6 7">
    <name type="scientific">Candidatus Thioglobus autotrophicus</name>
    <dbReference type="NCBI Taxonomy" id="1705394"/>
    <lineage>
        <taxon>Bacteria</taxon>
        <taxon>Pseudomonadati</taxon>
        <taxon>Pseudomonadota</taxon>
        <taxon>Gammaproteobacteria</taxon>
        <taxon>Candidatus Pseudothioglobaceae</taxon>
        <taxon>Candidatus Thioglobus</taxon>
    </lineage>
</organism>
<gene>
    <name evidence="6" type="ORF">SP60_04240</name>
</gene>
<dbReference type="PANTHER" id="PTHR35869">
    <property type="entry name" value="OUTER-MEMBRANE LIPOPROTEIN CARRIER PROTEIN"/>
    <property type="match status" value="1"/>
</dbReference>
<dbReference type="Proteomes" id="UP000058020">
    <property type="component" value="Chromosome"/>
</dbReference>
<dbReference type="SUPFAM" id="SSF89392">
    <property type="entry name" value="Prokaryotic lipoproteins and lipoprotein localization factors"/>
    <property type="match status" value="1"/>
</dbReference>